<dbReference type="EC" id="3.6.1.27" evidence="3"/>
<comment type="caution">
    <text evidence="3">The sequence shown here is derived from an EMBL/GenBank/DDBJ whole genome shotgun (WGS) entry which is preliminary data.</text>
</comment>
<feature type="transmembrane region" description="Helical" evidence="1">
    <location>
        <begin position="124"/>
        <end position="145"/>
    </location>
</feature>
<feature type="transmembrane region" description="Helical" evidence="1">
    <location>
        <begin position="20"/>
        <end position="48"/>
    </location>
</feature>
<keyword evidence="4" id="KW-1185">Reference proteome</keyword>
<dbReference type="InterPro" id="IPR036938">
    <property type="entry name" value="PAP2/HPO_sf"/>
</dbReference>
<keyword evidence="1" id="KW-0812">Transmembrane</keyword>
<feature type="transmembrane region" description="Helical" evidence="1">
    <location>
        <begin position="151"/>
        <end position="169"/>
    </location>
</feature>
<protein>
    <submittedName>
        <fullName evidence="3">Undecaprenyl-diphosphatase</fullName>
        <ecNumber evidence="3">3.6.1.27</ecNumber>
    </submittedName>
</protein>
<dbReference type="Proteomes" id="UP001265550">
    <property type="component" value="Unassembled WGS sequence"/>
</dbReference>
<feature type="transmembrane region" description="Helical" evidence="1">
    <location>
        <begin position="55"/>
        <end position="72"/>
    </location>
</feature>
<proteinExistence type="predicted"/>
<dbReference type="InterPro" id="IPR000326">
    <property type="entry name" value="PAP2/HPO"/>
</dbReference>
<gene>
    <name evidence="3" type="ORF">J2X09_001116</name>
</gene>
<name>A0ABU1V7E9_9BURK</name>
<feature type="domain" description="Phosphatidic acid phosphatase type 2/haloperoxidase" evidence="2">
    <location>
        <begin position="55"/>
        <end position="166"/>
    </location>
</feature>
<evidence type="ECO:0000313" key="3">
    <source>
        <dbReference type="EMBL" id="MDR7093384.1"/>
    </source>
</evidence>
<dbReference type="SUPFAM" id="SSF48317">
    <property type="entry name" value="Acid phosphatase/Vanadium-dependent haloperoxidase"/>
    <property type="match status" value="1"/>
</dbReference>
<evidence type="ECO:0000256" key="1">
    <source>
        <dbReference type="SAM" id="Phobius"/>
    </source>
</evidence>
<dbReference type="PANTHER" id="PTHR14969">
    <property type="entry name" value="SPHINGOSINE-1-PHOSPHATE PHOSPHOHYDROLASE"/>
    <property type="match status" value="1"/>
</dbReference>
<feature type="transmembrane region" description="Helical" evidence="1">
    <location>
        <begin position="92"/>
        <end position="117"/>
    </location>
</feature>
<dbReference type="PANTHER" id="PTHR14969:SF13">
    <property type="entry name" value="AT30094P"/>
    <property type="match status" value="1"/>
</dbReference>
<keyword evidence="3" id="KW-0378">Hydrolase</keyword>
<keyword evidence="1" id="KW-1133">Transmembrane helix</keyword>
<organism evidence="3 4">
    <name type="scientific">Hydrogenophaga laconesensis</name>
    <dbReference type="NCBI Taxonomy" id="1805971"/>
    <lineage>
        <taxon>Bacteria</taxon>
        <taxon>Pseudomonadati</taxon>
        <taxon>Pseudomonadota</taxon>
        <taxon>Betaproteobacteria</taxon>
        <taxon>Burkholderiales</taxon>
        <taxon>Comamonadaceae</taxon>
        <taxon>Hydrogenophaga</taxon>
    </lineage>
</organism>
<sequence>MTRLDTFLFLWINATVDTPAWLLALARWISTDLPALATVGLAPLVLFGPVARRQLLGVCLAMVLAWLAVRGVRETVHVARPFELGVGLQWLAHAATAGFPSFHAAVAGAWAVALVLFAPRHVRWWMLCGGAVALAIAWSRVFLGLHFVSDVSLGLLLGAACAVTSRRCIGWLNRRRGVEVRAVPLAGSDGA</sequence>
<dbReference type="RefSeq" id="WP_204732748.1">
    <property type="nucleotide sequence ID" value="NZ_JAVDWE010000002.1"/>
</dbReference>
<dbReference type="GO" id="GO:0050380">
    <property type="term" value="F:undecaprenyl-diphosphatase activity"/>
    <property type="evidence" value="ECO:0007669"/>
    <property type="project" value="UniProtKB-EC"/>
</dbReference>
<reference evidence="3 4" key="1">
    <citation type="submission" date="2023-07" db="EMBL/GenBank/DDBJ databases">
        <title>Sorghum-associated microbial communities from plants grown in Nebraska, USA.</title>
        <authorList>
            <person name="Schachtman D."/>
        </authorList>
    </citation>
    <scope>NUCLEOTIDE SEQUENCE [LARGE SCALE GENOMIC DNA]</scope>
    <source>
        <strain evidence="3 4">BE240</strain>
    </source>
</reference>
<dbReference type="EMBL" id="JAVDWE010000002">
    <property type="protein sequence ID" value="MDR7093384.1"/>
    <property type="molecule type" value="Genomic_DNA"/>
</dbReference>
<accession>A0ABU1V7E9</accession>
<evidence type="ECO:0000313" key="4">
    <source>
        <dbReference type="Proteomes" id="UP001265550"/>
    </source>
</evidence>
<keyword evidence="1" id="KW-0472">Membrane</keyword>
<evidence type="ECO:0000259" key="2">
    <source>
        <dbReference type="SMART" id="SM00014"/>
    </source>
</evidence>
<dbReference type="Pfam" id="PF01569">
    <property type="entry name" value="PAP2"/>
    <property type="match status" value="1"/>
</dbReference>
<dbReference type="SMART" id="SM00014">
    <property type="entry name" value="acidPPc"/>
    <property type="match status" value="1"/>
</dbReference>
<dbReference type="Gene3D" id="1.20.144.10">
    <property type="entry name" value="Phosphatidic acid phosphatase type 2/haloperoxidase"/>
    <property type="match status" value="1"/>
</dbReference>